<comment type="caution">
    <text evidence="1">The sequence shown here is derived from an EMBL/GenBank/DDBJ whole genome shotgun (WGS) entry which is preliminary data.</text>
</comment>
<name>A0A1R3IN14_9ROSI</name>
<dbReference type="Proteomes" id="UP000187203">
    <property type="component" value="Unassembled WGS sequence"/>
</dbReference>
<keyword evidence="2" id="KW-1185">Reference proteome</keyword>
<dbReference type="OrthoDB" id="817791at2759"/>
<organism evidence="1 2">
    <name type="scientific">Corchorus olitorius</name>
    <dbReference type="NCBI Taxonomy" id="93759"/>
    <lineage>
        <taxon>Eukaryota</taxon>
        <taxon>Viridiplantae</taxon>
        <taxon>Streptophyta</taxon>
        <taxon>Embryophyta</taxon>
        <taxon>Tracheophyta</taxon>
        <taxon>Spermatophyta</taxon>
        <taxon>Magnoliopsida</taxon>
        <taxon>eudicotyledons</taxon>
        <taxon>Gunneridae</taxon>
        <taxon>Pentapetalae</taxon>
        <taxon>rosids</taxon>
        <taxon>malvids</taxon>
        <taxon>Malvales</taxon>
        <taxon>Malvaceae</taxon>
        <taxon>Grewioideae</taxon>
        <taxon>Apeibeae</taxon>
        <taxon>Corchorus</taxon>
    </lineage>
</organism>
<evidence type="ECO:0000313" key="1">
    <source>
        <dbReference type="EMBL" id="OMO83978.1"/>
    </source>
</evidence>
<accession>A0A1R3IN14</accession>
<dbReference type="PANTHER" id="PTHR40891:SF1">
    <property type="entry name" value="DUF295 DOMAIN-CONTAINING PROTEIN"/>
    <property type="match status" value="1"/>
</dbReference>
<sequence>MTLYDISTNRCITKSIPEMRNKIICSSPYGWLVMKDVESNEYSLFHLESKINIKLPSISTSCRAAEYGVESNSIYFLEVGDRCVYRFNLEDETHEIISLPCPTEFYLRLDFGS</sequence>
<dbReference type="EMBL" id="AWUE01017901">
    <property type="protein sequence ID" value="OMO83978.1"/>
    <property type="molecule type" value="Genomic_DNA"/>
</dbReference>
<proteinExistence type="predicted"/>
<gene>
    <name evidence="1" type="ORF">COLO4_22281</name>
</gene>
<reference evidence="2" key="1">
    <citation type="submission" date="2013-09" db="EMBL/GenBank/DDBJ databases">
        <title>Corchorus olitorius genome sequencing.</title>
        <authorList>
            <person name="Alam M."/>
            <person name="Haque M.S."/>
            <person name="Islam M.S."/>
            <person name="Emdad E.M."/>
            <person name="Islam M.M."/>
            <person name="Ahmed B."/>
            <person name="Halim A."/>
            <person name="Hossen Q.M.M."/>
            <person name="Hossain M.Z."/>
            <person name="Ahmed R."/>
            <person name="Khan M.M."/>
            <person name="Islam R."/>
            <person name="Rashid M.M."/>
            <person name="Khan S.A."/>
            <person name="Rahman M.S."/>
            <person name="Alam M."/>
            <person name="Yahiya A.S."/>
            <person name="Khan M.S."/>
            <person name="Azam M.S."/>
            <person name="Haque T."/>
            <person name="Lashkar M.Z.H."/>
            <person name="Akhand A.I."/>
            <person name="Morshed G."/>
            <person name="Roy S."/>
            <person name="Uddin K.S."/>
            <person name="Rabeya T."/>
            <person name="Hossain A.S."/>
            <person name="Chowdhury A."/>
            <person name="Snigdha A.R."/>
            <person name="Mortoza M.S."/>
            <person name="Matin S.A."/>
            <person name="Hoque S.M.E."/>
            <person name="Islam M.K."/>
            <person name="Roy D.K."/>
            <person name="Haider R."/>
            <person name="Moosa M.M."/>
            <person name="Elias S.M."/>
            <person name="Hasan A.M."/>
            <person name="Jahan S."/>
            <person name="Shafiuddin M."/>
            <person name="Mahmood N."/>
            <person name="Shommy N.S."/>
        </authorList>
    </citation>
    <scope>NUCLEOTIDE SEQUENCE [LARGE SCALE GENOMIC DNA]</scope>
    <source>
        <strain evidence="2">cv. O-4</strain>
    </source>
</reference>
<evidence type="ECO:0008006" key="3">
    <source>
        <dbReference type="Google" id="ProtNLM"/>
    </source>
</evidence>
<dbReference type="PANTHER" id="PTHR40891">
    <property type="entry name" value="DUF295 DOMAIN-CONTAINING PROTEIN"/>
    <property type="match status" value="1"/>
</dbReference>
<protein>
    <recommendedName>
        <fullName evidence="3">DUF295 domain-containing protein</fullName>
    </recommendedName>
</protein>
<dbReference type="AlphaFoldDB" id="A0A1R3IN14"/>
<evidence type="ECO:0000313" key="2">
    <source>
        <dbReference type="Proteomes" id="UP000187203"/>
    </source>
</evidence>